<dbReference type="Pfam" id="PF02847">
    <property type="entry name" value="MA3"/>
    <property type="match status" value="1"/>
</dbReference>
<comment type="caution">
    <text evidence="9">The sequence shown here is derived from an EMBL/GenBank/DDBJ whole genome shotgun (WGS) entry which is preliminary data.</text>
</comment>
<dbReference type="OrthoDB" id="414546at2759"/>
<feature type="region of interest" description="Disordered" evidence="7">
    <location>
        <begin position="160"/>
        <end position="192"/>
    </location>
</feature>
<dbReference type="SMART" id="SM00544">
    <property type="entry name" value="MA3"/>
    <property type="match status" value="1"/>
</dbReference>
<dbReference type="Gene3D" id="1.25.40.180">
    <property type="match status" value="1"/>
</dbReference>
<evidence type="ECO:0000256" key="1">
    <source>
        <dbReference type="ARBA" id="ARBA00004496"/>
    </source>
</evidence>
<dbReference type="SUPFAM" id="SSF48371">
    <property type="entry name" value="ARM repeat"/>
    <property type="match status" value="1"/>
</dbReference>
<keyword evidence="3" id="KW-0963">Cytoplasm</keyword>
<evidence type="ECO:0000313" key="9">
    <source>
        <dbReference type="EMBL" id="RDX67844.1"/>
    </source>
</evidence>
<keyword evidence="5" id="KW-0810">Translation regulation</keyword>
<dbReference type="GO" id="GO:0006417">
    <property type="term" value="P:regulation of translation"/>
    <property type="evidence" value="ECO:0007669"/>
    <property type="project" value="UniProtKB-KW"/>
</dbReference>
<evidence type="ECO:0000256" key="3">
    <source>
        <dbReference type="ARBA" id="ARBA00022490"/>
    </source>
</evidence>
<dbReference type="InterPro" id="IPR016024">
    <property type="entry name" value="ARM-type_fold"/>
</dbReference>
<keyword evidence="10" id="KW-1185">Reference proteome</keyword>
<dbReference type="EMBL" id="QJKJ01012810">
    <property type="protein sequence ID" value="RDX67844.1"/>
    <property type="molecule type" value="Genomic_DNA"/>
</dbReference>
<comment type="similarity">
    <text evidence="2">Belongs to the PDCD4 family.</text>
</comment>
<evidence type="ECO:0000256" key="7">
    <source>
        <dbReference type="SAM" id="MobiDB-lite"/>
    </source>
</evidence>
<dbReference type="PANTHER" id="PTHR12626">
    <property type="entry name" value="PROGRAMMED CELL DEATH 4"/>
    <property type="match status" value="1"/>
</dbReference>
<dbReference type="InterPro" id="IPR003891">
    <property type="entry name" value="Initiation_fac_eIF4g_MI"/>
</dbReference>
<evidence type="ECO:0000256" key="5">
    <source>
        <dbReference type="ARBA" id="ARBA00022845"/>
    </source>
</evidence>
<dbReference type="STRING" id="157652.A0A371EPC5"/>
<protein>
    <submittedName>
        <fullName evidence="9">Programmed cell death protein 4</fullName>
    </submittedName>
</protein>
<dbReference type="GO" id="GO:0045892">
    <property type="term" value="P:negative regulation of DNA-templated transcription"/>
    <property type="evidence" value="ECO:0007669"/>
    <property type="project" value="InterPro"/>
</dbReference>
<proteinExistence type="inferred from homology"/>
<organism evidence="9 10">
    <name type="scientific">Mucuna pruriens</name>
    <name type="common">Velvet bean</name>
    <name type="synonym">Dolichos pruriens</name>
    <dbReference type="NCBI Taxonomy" id="157652"/>
    <lineage>
        <taxon>Eukaryota</taxon>
        <taxon>Viridiplantae</taxon>
        <taxon>Streptophyta</taxon>
        <taxon>Embryophyta</taxon>
        <taxon>Tracheophyta</taxon>
        <taxon>Spermatophyta</taxon>
        <taxon>Magnoliopsida</taxon>
        <taxon>eudicotyledons</taxon>
        <taxon>Gunneridae</taxon>
        <taxon>Pentapetalae</taxon>
        <taxon>rosids</taxon>
        <taxon>fabids</taxon>
        <taxon>Fabales</taxon>
        <taxon>Fabaceae</taxon>
        <taxon>Papilionoideae</taxon>
        <taxon>50 kb inversion clade</taxon>
        <taxon>NPAAA clade</taxon>
        <taxon>indigoferoid/millettioid clade</taxon>
        <taxon>Phaseoleae</taxon>
        <taxon>Mucuna</taxon>
    </lineage>
</organism>
<keyword evidence="4" id="KW-0677">Repeat</keyword>
<name>A0A371EPC5_MUCPR</name>
<feature type="domain" description="MI" evidence="8">
    <location>
        <begin position="1"/>
        <end position="90"/>
    </location>
</feature>
<comment type="subcellular location">
    <subcellularLocation>
        <location evidence="1">Cytoplasm</location>
    </subcellularLocation>
</comment>
<gene>
    <name evidence="9" type="primary">PDCD4</name>
    <name evidence="9" type="ORF">CR513_53231</name>
</gene>
<accession>A0A371EPC5</accession>
<feature type="non-terminal residue" evidence="9">
    <location>
        <position position="1"/>
    </location>
</feature>
<dbReference type="AlphaFoldDB" id="A0A371EPC5"/>
<evidence type="ECO:0000256" key="4">
    <source>
        <dbReference type="ARBA" id="ARBA00022737"/>
    </source>
</evidence>
<evidence type="ECO:0000313" key="10">
    <source>
        <dbReference type="Proteomes" id="UP000257109"/>
    </source>
</evidence>
<dbReference type="Proteomes" id="UP000257109">
    <property type="component" value="Unassembled WGS sequence"/>
</dbReference>
<evidence type="ECO:0000256" key="2">
    <source>
        <dbReference type="ARBA" id="ARBA00005497"/>
    </source>
</evidence>
<keyword evidence="6" id="KW-0539">Nucleus</keyword>
<evidence type="ECO:0000259" key="8">
    <source>
        <dbReference type="PROSITE" id="PS51366"/>
    </source>
</evidence>
<evidence type="ECO:0000256" key="6">
    <source>
        <dbReference type="ARBA" id="ARBA00023242"/>
    </source>
</evidence>
<reference evidence="9" key="1">
    <citation type="submission" date="2018-05" db="EMBL/GenBank/DDBJ databases">
        <title>Draft genome of Mucuna pruriens seed.</title>
        <authorList>
            <person name="Nnadi N.E."/>
            <person name="Vos R."/>
            <person name="Hasami M.H."/>
            <person name="Devisetty U.K."/>
            <person name="Aguiy J.C."/>
        </authorList>
    </citation>
    <scope>NUCLEOTIDE SEQUENCE [LARGE SCALE GENOMIC DNA]</scope>
    <source>
        <strain evidence="9">JCA_2017</strain>
    </source>
</reference>
<dbReference type="GO" id="GO:0005737">
    <property type="term" value="C:cytoplasm"/>
    <property type="evidence" value="ECO:0007669"/>
    <property type="project" value="UniProtKB-SubCell"/>
</dbReference>
<dbReference type="PANTHER" id="PTHR12626:SF2">
    <property type="entry name" value="MA3 DOMAIN-CONTAINING TRANSLATION REGULATORY FACTOR 2"/>
    <property type="match status" value="1"/>
</dbReference>
<dbReference type="InterPro" id="IPR039778">
    <property type="entry name" value="PDCD4"/>
</dbReference>
<sequence length="207" mass="23599">MPFFHHEVVKKALVITIEKKNERLWGLLKECFESGLITMNQMVKGFGRVAESLDDLALDVPDAKNQFANYVERAKTNGWLDNSFSFTKHEHAKENGTLQCGWDDGGGRSYEFLLFMSALLDWDRIVYTFFVELIGRDSTGHEGPGWPGWSQASKLTIARKKPVRNPRAGPKEKRKYWTNGRRGSTPPDTRRVHLGPMAEVTRPCCEP</sequence>
<dbReference type="PROSITE" id="PS51366">
    <property type="entry name" value="MI"/>
    <property type="match status" value="1"/>
</dbReference>